<accession>A0A7S2PPL7</accession>
<feature type="transmembrane region" description="Helical" evidence="1">
    <location>
        <begin position="224"/>
        <end position="242"/>
    </location>
</feature>
<feature type="transmembrane region" description="Helical" evidence="1">
    <location>
        <begin position="96"/>
        <end position="114"/>
    </location>
</feature>
<proteinExistence type="predicted"/>
<feature type="transmembrane region" description="Helical" evidence="1">
    <location>
        <begin position="254"/>
        <end position="270"/>
    </location>
</feature>
<organism evidence="2">
    <name type="scientific">Leptocylindrus danicus</name>
    <dbReference type="NCBI Taxonomy" id="163516"/>
    <lineage>
        <taxon>Eukaryota</taxon>
        <taxon>Sar</taxon>
        <taxon>Stramenopiles</taxon>
        <taxon>Ochrophyta</taxon>
        <taxon>Bacillariophyta</taxon>
        <taxon>Coscinodiscophyceae</taxon>
        <taxon>Chaetocerotophycidae</taxon>
        <taxon>Leptocylindrales</taxon>
        <taxon>Leptocylindraceae</taxon>
        <taxon>Leptocylindrus</taxon>
    </lineage>
</organism>
<evidence type="ECO:0000256" key="1">
    <source>
        <dbReference type="SAM" id="Phobius"/>
    </source>
</evidence>
<keyword evidence="1" id="KW-0472">Membrane</keyword>
<name>A0A7S2PPL7_9STRA</name>
<sequence length="326" mass="36149">MCTLTLEHIDIIGSLVASILGMIGFLAFGVQIDCMQNIVSSVATLFGLLSPMPEEYELSLENTIGGNFALAISAINLQAFFQCYAERDGTQSARQFANLWMYIGLFLSYGKAGFDQIADGFDGTLMTFWVSFFAVMALVYFRLYFSGSTSLLDDLASHMFRRAPSSRIDLFAALVLMAYSVAAFLAFALRIEYMKLNMPNLLDFNGLLNPTPGPFLNVFDVLNGNSFALGMFGLNFSAWMGSAERKDVQSLRKFGNNMFWAGTILTYILYPENGSFFLTWEIISGFFIIFTLQVDDRDDDGYTDIPTLPTAVPASVVTPQILKSPQ</sequence>
<dbReference type="EMBL" id="HBGY01031631">
    <property type="protein sequence ID" value="CAD9610316.1"/>
    <property type="molecule type" value="Transcribed_RNA"/>
</dbReference>
<feature type="transmembrane region" description="Helical" evidence="1">
    <location>
        <begin position="168"/>
        <end position="189"/>
    </location>
</feature>
<feature type="transmembrane region" description="Helical" evidence="1">
    <location>
        <begin position="12"/>
        <end position="30"/>
    </location>
</feature>
<dbReference type="AlphaFoldDB" id="A0A7S2PPL7"/>
<keyword evidence="1" id="KW-1133">Transmembrane helix</keyword>
<feature type="transmembrane region" description="Helical" evidence="1">
    <location>
        <begin position="126"/>
        <end position="147"/>
    </location>
</feature>
<evidence type="ECO:0000313" key="2">
    <source>
        <dbReference type="EMBL" id="CAD9610316.1"/>
    </source>
</evidence>
<keyword evidence="1" id="KW-0812">Transmembrane</keyword>
<reference evidence="2" key="1">
    <citation type="submission" date="2021-01" db="EMBL/GenBank/DDBJ databases">
        <authorList>
            <person name="Corre E."/>
            <person name="Pelletier E."/>
            <person name="Niang G."/>
            <person name="Scheremetjew M."/>
            <person name="Finn R."/>
            <person name="Kale V."/>
            <person name="Holt S."/>
            <person name="Cochrane G."/>
            <person name="Meng A."/>
            <person name="Brown T."/>
            <person name="Cohen L."/>
        </authorList>
    </citation>
    <scope>NUCLEOTIDE SEQUENCE</scope>
    <source>
        <strain evidence="2">B650</strain>
    </source>
</reference>
<gene>
    <name evidence="2" type="ORF">LDAN0321_LOCUS19733</name>
</gene>
<protein>
    <submittedName>
        <fullName evidence="2">Uncharacterized protein</fullName>
    </submittedName>
</protein>